<sequence length="256" mass="29077">MAIHYYLSAFPMEALIASELEPKQFGSYMATGSKKGSDELIIFAEIEGNCTPEFDWQYAQEKCTPHPNGDPKHSVYLSVYRVLEYIPLHSIGSIYLTTRDGRSLELSPDPGARYPSGRDYYLYQELCPIKPLIVSRLDPMEFSAYMTDEKNHVYTPKIVFSNLKTPNFEDPENTGHTGGFLFNKKGHFLSCIASISDPEGKANKTFDRSHVESFSFQTIEDAVYIGDGKELKIYPMPSVDEIKNIDYDWGRSALLY</sequence>
<reference evidence="1 2" key="1">
    <citation type="submission" date="2017-03" db="EMBL/GenBank/DDBJ databases">
        <title>Draft Genome sequence of Marispirochaeta sp. strain JC444.</title>
        <authorList>
            <person name="Shivani Y."/>
            <person name="Subhash Y."/>
            <person name="Sasikala C."/>
            <person name="Ramana C."/>
        </authorList>
    </citation>
    <scope>NUCLEOTIDE SEQUENCE [LARGE SCALE GENOMIC DNA]</scope>
    <source>
        <strain evidence="1 2">JC444</strain>
    </source>
</reference>
<dbReference type="RefSeq" id="WP_083053012.1">
    <property type="nucleotide sequence ID" value="NZ_MWQY01000035.1"/>
</dbReference>
<dbReference type="OrthoDB" id="1118320at2"/>
<evidence type="ECO:0000313" key="2">
    <source>
        <dbReference type="Proteomes" id="UP000192343"/>
    </source>
</evidence>
<proteinExistence type="predicted"/>
<accession>A0A1Y1RUA5</accession>
<dbReference type="EMBL" id="MWQY01000035">
    <property type="protein sequence ID" value="ORC30248.1"/>
    <property type="molecule type" value="Genomic_DNA"/>
</dbReference>
<organism evidence="1 2">
    <name type="scientific">Marispirochaeta aestuarii</name>
    <dbReference type="NCBI Taxonomy" id="1963862"/>
    <lineage>
        <taxon>Bacteria</taxon>
        <taxon>Pseudomonadati</taxon>
        <taxon>Spirochaetota</taxon>
        <taxon>Spirochaetia</taxon>
        <taxon>Spirochaetales</taxon>
        <taxon>Spirochaetaceae</taxon>
        <taxon>Marispirochaeta</taxon>
    </lineage>
</organism>
<keyword evidence="2" id="KW-1185">Reference proteome</keyword>
<protein>
    <submittedName>
        <fullName evidence="1">Uncharacterized protein</fullName>
    </submittedName>
</protein>
<name>A0A1Y1RUA5_9SPIO</name>
<gene>
    <name evidence="1" type="ORF">B4O97_18535</name>
</gene>
<dbReference type="Proteomes" id="UP000192343">
    <property type="component" value="Unassembled WGS sequence"/>
</dbReference>
<dbReference type="AlphaFoldDB" id="A0A1Y1RUA5"/>
<evidence type="ECO:0000313" key="1">
    <source>
        <dbReference type="EMBL" id="ORC30248.1"/>
    </source>
</evidence>
<comment type="caution">
    <text evidence="1">The sequence shown here is derived from an EMBL/GenBank/DDBJ whole genome shotgun (WGS) entry which is preliminary data.</text>
</comment>